<comment type="caution">
    <text evidence="1">The sequence shown here is derived from an EMBL/GenBank/DDBJ whole genome shotgun (WGS) entry which is preliminary data.</text>
</comment>
<gene>
    <name evidence="1" type="ORF">DPMN_045779</name>
</gene>
<accession>A0A9D4I086</accession>
<reference evidence="1" key="1">
    <citation type="journal article" date="2019" name="bioRxiv">
        <title>The Genome of the Zebra Mussel, Dreissena polymorpha: A Resource for Invasive Species Research.</title>
        <authorList>
            <person name="McCartney M.A."/>
            <person name="Auch B."/>
            <person name="Kono T."/>
            <person name="Mallez S."/>
            <person name="Zhang Y."/>
            <person name="Obille A."/>
            <person name="Becker A."/>
            <person name="Abrahante J.E."/>
            <person name="Garbe J."/>
            <person name="Badalamenti J.P."/>
            <person name="Herman A."/>
            <person name="Mangelson H."/>
            <person name="Liachko I."/>
            <person name="Sullivan S."/>
            <person name="Sone E.D."/>
            <person name="Koren S."/>
            <person name="Silverstein K.A.T."/>
            <person name="Beckman K.B."/>
            <person name="Gohl D.M."/>
        </authorList>
    </citation>
    <scope>NUCLEOTIDE SEQUENCE</scope>
    <source>
        <strain evidence="1">Duluth1</strain>
        <tissue evidence="1">Whole animal</tissue>
    </source>
</reference>
<keyword evidence="2" id="KW-1185">Reference proteome</keyword>
<name>A0A9D4I086_DREPO</name>
<dbReference type="EMBL" id="JAIWYP010000011">
    <property type="protein sequence ID" value="KAH3739132.1"/>
    <property type="molecule type" value="Genomic_DNA"/>
</dbReference>
<reference evidence="1" key="2">
    <citation type="submission" date="2020-11" db="EMBL/GenBank/DDBJ databases">
        <authorList>
            <person name="McCartney M.A."/>
            <person name="Auch B."/>
            <person name="Kono T."/>
            <person name="Mallez S."/>
            <person name="Becker A."/>
            <person name="Gohl D.M."/>
            <person name="Silverstein K.A.T."/>
            <person name="Koren S."/>
            <person name="Bechman K.B."/>
            <person name="Herman A."/>
            <person name="Abrahante J.E."/>
            <person name="Garbe J."/>
        </authorList>
    </citation>
    <scope>NUCLEOTIDE SEQUENCE</scope>
    <source>
        <strain evidence="1">Duluth1</strain>
        <tissue evidence="1">Whole animal</tissue>
    </source>
</reference>
<dbReference type="Proteomes" id="UP000828390">
    <property type="component" value="Unassembled WGS sequence"/>
</dbReference>
<protein>
    <submittedName>
        <fullName evidence="1">Uncharacterized protein</fullName>
    </submittedName>
</protein>
<proteinExistence type="predicted"/>
<sequence>MFGRPPRFALDAFLGLKRQHCSGTSPIYYLQQLENVLSEAYIKANDAALRSRNKGKK</sequence>
<organism evidence="1 2">
    <name type="scientific">Dreissena polymorpha</name>
    <name type="common">Zebra mussel</name>
    <name type="synonym">Mytilus polymorpha</name>
    <dbReference type="NCBI Taxonomy" id="45954"/>
    <lineage>
        <taxon>Eukaryota</taxon>
        <taxon>Metazoa</taxon>
        <taxon>Spiralia</taxon>
        <taxon>Lophotrochozoa</taxon>
        <taxon>Mollusca</taxon>
        <taxon>Bivalvia</taxon>
        <taxon>Autobranchia</taxon>
        <taxon>Heteroconchia</taxon>
        <taxon>Euheterodonta</taxon>
        <taxon>Imparidentia</taxon>
        <taxon>Neoheterodontei</taxon>
        <taxon>Myida</taxon>
        <taxon>Dreissenoidea</taxon>
        <taxon>Dreissenidae</taxon>
        <taxon>Dreissena</taxon>
    </lineage>
</organism>
<dbReference type="AlphaFoldDB" id="A0A9D4I086"/>
<evidence type="ECO:0000313" key="2">
    <source>
        <dbReference type="Proteomes" id="UP000828390"/>
    </source>
</evidence>
<evidence type="ECO:0000313" key="1">
    <source>
        <dbReference type="EMBL" id="KAH3739132.1"/>
    </source>
</evidence>